<protein>
    <submittedName>
        <fullName evidence="1">Uncharacterized protein</fullName>
    </submittedName>
</protein>
<dbReference type="RefSeq" id="WP_101298756.1">
    <property type="nucleotide sequence ID" value="NZ_CP025197.1"/>
</dbReference>
<proteinExistence type="predicted"/>
<dbReference type="Proteomes" id="UP000233534">
    <property type="component" value="Chromosome"/>
</dbReference>
<accession>A0A2K9E1T3</accession>
<dbReference type="Pfam" id="PF19772">
    <property type="entry name" value="DUF6258"/>
    <property type="match status" value="1"/>
</dbReference>
<dbReference type="KEGG" id="hsc:HVS_01885"/>
<gene>
    <name evidence="1" type="ORF">HVS_01885</name>
</gene>
<keyword evidence="2" id="KW-1185">Reference proteome</keyword>
<evidence type="ECO:0000313" key="2">
    <source>
        <dbReference type="Proteomes" id="UP000233534"/>
    </source>
</evidence>
<sequence>MNAIDFLKTLYFGDRYCTKLLLDSANNKVELHINQVSRIRDKSGEWNYYTDEDIENGILVFTDIKKVFLDESGLLPNDQIYDVYANEHDGVYEFVIETSYVDASALTHDLTIRIIGEGVYLLDPTKPDVRIQD</sequence>
<name>A0A2K9E1T3_9FIRM</name>
<dbReference type="InterPro" id="IPR046225">
    <property type="entry name" value="DUF6258"/>
</dbReference>
<organism evidence="1 2">
    <name type="scientific">Acetivibrio saccincola</name>
    <dbReference type="NCBI Taxonomy" id="1677857"/>
    <lineage>
        <taxon>Bacteria</taxon>
        <taxon>Bacillati</taxon>
        <taxon>Bacillota</taxon>
        <taxon>Clostridia</taxon>
        <taxon>Eubacteriales</taxon>
        <taxon>Oscillospiraceae</taxon>
        <taxon>Acetivibrio</taxon>
    </lineage>
</organism>
<evidence type="ECO:0000313" key="1">
    <source>
        <dbReference type="EMBL" id="AUG56338.1"/>
    </source>
</evidence>
<dbReference type="AlphaFoldDB" id="A0A2K9E1T3"/>
<dbReference type="EMBL" id="CP025197">
    <property type="protein sequence ID" value="AUG56338.1"/>
    <property type="molecule type" value="Genomic_DNA"/>
</dbReference>
<reference evidence="1 2" key="1">
    <citation type="submission" date="2017-12" db="EMBL/GenBank/DDBJ databases">
        <title>Complete genome sequence of Herbivorax saccincola GGR1, a novel Cellulosome-producing hydrolytic bacterium in a thermophilic biogas plant, established by Illumina and Nanopore MinION sequencing.</title>
        <authorList>
            <person name="Pechtl A."/>
            <person name="Ruckert C."/>
            <person name="Koeck D.E."/>
            <person name="Maus I."/>
            <person name="Winkler A."/>
            <person name="Kalinowski J."/>
            <person name="Puhler A."/>
            <person name="Schwarz W.W."/>
            <person name="Zverlov V.V."/>
            <person name="Schluter A."/>
            <person name="Liebl W."/>
        </authorList>
    </citation>
    <scope>NUCLEOTIDE SEQUENCE [LARGE SCALE GENOMIC DNA]</scope>
    <source>
        <strain evidence="2">SR1</strain>
    </source>
</reference>